<dbReference type="OrthoDB" id="9808275at2"/>
<dbReference type="SUPFAM" id="SSF51182">
    <property type="entry name" value="RmlC-like cupins"/>
    <property type="match status" value="1"/>
</dbReference>
<evidence type="ECO:0000313" key="3">
    <source>
        <dbReference type="EMBL" id="QAT62496.1"/>
    </source>
</evidence>
<dbReference type="KEGG" id="spoa:EQM13_13440"/>
<dbReference type="CDD" id="cd07010">
    <property type="entry name" value="cupin_PMI_type_I_N_bac"/>
    <property type="match status" value="1"/>
</dbReference>
<dbReference type="RefSeq" id="WP_128752966.1">
    <property type="nucleotide sequence ID" value="NZ_CP035282.1"/>
</dbReference>
<reference evidence="4" key="1">
    <citation type="submission" date="2019-01" db="EMBL/GenBank/DDBJ databases">
        <title>Draft genomes of a novel of Sporanaerobacter strains.</title>
        <authorList>
            <person name="Ma S."/>
        </authorList>
    </citation>
    <scope>NUCLEOTIDE SEQUENCE [LARGE SCALE GENOMIC DNA]</scope>
    <source>
        <strain evidence="4">NJN-17</strain>
    </source>
</reference>
<organism evidence="3 4">
    <name type="scientific">Acidilutibacter cellobiosedens</name>
    <dbReference type="NCBI Taxonomy" id="2507161"/>
    <lineage>
        <taxon>Bacteria</taxon>
        <taxon>Bacillati</taxon>
        <taxon>Bacillota</taxon>
        <taxon>Tissierellia</taxon>
        <taxon>Tissierellales</taxon>
        <taxon>Acidilutibacteraceae</taxon>
        <taxon>Acidilutibacter</taxon>
    </lineage>
</organism>
<evidence type="ECO:0000313" key="4">
    <source>
        <dbReference type="Proteomes" id="UP000287969"/>
    </source>
</evidence>
<evidence type="ECO:0000256" key="1">
    <source>
        <dbReference type="ARBA" id="ARBA00022723"/>
    </source>
</evidence>
<dbReference type="EMBL" id="CP035282">
    <property type="protein sequence ID" value="QAT62496.1"/>
    <property type="molecule type" value="Genomic_DNA"/>
</dbReference>
<dbReference type="InterPro" id="IPR011051">
    <property type="entry name" value="RmlC_Cupin_sf"/>
</dbReference>
<dbReference type="InterPro" id="IPR051804">
    <property type="entry name" value="Carb_Metab_Reg_Kinase/Isom"/>
</dbReference>
<dbReference type="InterPro" id="IPR014710">
    <property type="entry name" value="RmlC-like_jellyroll"/>
</dbReference>
<dbReference type="PANTHER" id="PTHR42742">
    <property type="entry name" value="TRANSCRIPTIONAL REPRESSOR MPRA"/>
    <property type="match status" value="1"/>
</dbReference>
<protein>
    <recommendedName>
        <fullName evidence="5">Mannose-6-phosphate isomerase</fullName>
    </recommendedName>
</protein>
<gene>
    <name evidence="3" type="ORF">EQM13_13440</name>
</gene>
<proteinExistence type="predicted"/>
<keyword evidence="2" id="KW-0862">Zinc</keyword>
<keyword evidence="4" id="KW-1185">Reference proteome</keyword>
<dbReference type="GO" id="GO:0046872">
    <property type="term" value="F:metal ion binding"/>
    <property type="evidence" value="ECO:0007669"/>
    <property type="project" value="UniProtKB-KW"/>
</dbReference>
<dbReference type="Gene3D" id="2.60.120.10">
    <property type="entry name" value="Jelly Rolls"/>
    <property type="match status" value="1"/>
</dbReference>
<keyword evidence="1" id="KW-0479">Metal-binding</keyword>
<evidence type="ECO:0008006" key="5">
    <source>
        <dbReference type="Google" id="ProtNLM"/>
    </source>
</evidence>
<dbReference type="AlphaFoldDB" id="A0A410QF13"/>
<name>A0A410QF13_9FIRM</name>
<dbReference type="PANTHER" id="PTHR42742:SF3">
    <property type="entry name" value="FRUCTOKINASE"/>
    <property type="match status" value="1"/>
</dbReference>
<sequence length="620" mass="71749">MSFMFKPLAYDDMSAVNKIDLPREVKESLVVGNDKVGISIAKHCIENMKNNGYSLAIDGYVSAEFDVVLKGIREYCKKRNIKLTTINIKDYYKSESEIDELTKKSLPLNYDDDPVLLFGKLFEGSMDDLMDQDKLNSLCGVLKKKNEGITAVYGLGSAIKNIRNLCDAVAYIDVTPKVAAIRAREKRFANIGDKNPREFNLLMRRNYFVDFEIVFKLREELLNEYGIDFYILGNDDNNYMLMDGSSLETVLETLVHYPFRAKPVYLEGIWGGEYIRKIRNIPQDISSNIAWIFEFIPMETSIVVDIDGNYVDIPFYTFVQKKGLSMMGQKCFDEFDGYFPIRFNYDDTWHSDGNMSIQVHPDEDFVMDNYNELGRQDEAYYVIATGHGAKTYAGFKGDGKELVELAKKSERDHQDIDYQKYVNSVESVPGKQIMIPAGTIHASGRNQFILELGSLTLGSYTYKIYDYNRKDKEGQFRPIHTKNAEKVLHFERDSEWVRQNIVIEPILISESQDYKEYIVGRTDLMYYQTNRIELNTHGKYEGNNSGQFTVITLVDGEEIEVYSKSNPEFRFTQKYLEIVTIPATIDDYIIEAKGYQPVVIHKTFLRDNYTHYKNEKYKNR</sequence>
<evidence type="ECO:0000256" key="2">
    <source>
        <dbReference type="ARBA" id="ARBA00022833"/>
    </source>
</evidence>
<accession>A0A410QF13</accession>
<dbReference type="Proteomes" id="UP000287969">
    <property type="component" value="Chromosome"/>
</dbReference>